<reference evidence="1" key="1">
    <citation type="submission" date="2022-03" db="EMBL/GenBank/DDBJ databases">
        <title>Genomic analyses of argali, domestic sheep and their hybrids provide insights into chromosomal evolution, heterosis and genetic basis of agronomic traits.</title>
        <authorList>
            <person name="Li M."/>
        </authorList>
    </citation>
    <scope>NUCLEOTIDE SEQUENCE</scope>
    <source>
        <strain evidence="1">F1 hybrid</strain>
    </source>
</reference>
<comment type="caution">
    <text evidence="1">The sequence shown here is derived from an EMBL/GenBank/DDBJ whole genome shotgun (WGS) entry which is preliminary data.</text>
</comment>
<sequence>SAHYAEITVRKKKLEHEEPQTKGSKHIEARERFPLVALSERLLFIAVHGHLMAVASLVLEHRLSLEFEEYVEHYFIHVSIYHLKPIFMFREFSHFISLACGIIVPGPGDEPLGGFVKLIKIAADGKEVCLVVLVALVTKGETLALRMTGVDFEEWDDAYLIYDSSCFLLFGDEFFLFTRMQRRYHVGLLPGSPIQSLAQLLVTSEEVGSHSLCMEFRQDCPWIQLFSPTASISKGPSFLVSVD</sequence>
<gene>
    <name evidence="1" type="ORF">MJG53_009976</name>
</gene>
<proteinExistence type="predicted"/>
<keyword evidence="2" id="KW-1185">Reference proteome</keyword>
<dbReference type="EMBL" id="CM043035">
    <property type="protein sequence ID" value="KAI4581533.1"/>
    <property type="molecule type" value="Genomic_DNA"/>
</dbReference>
<organism evidence="1 2">
    <name type="scientific">Ovis ammon polii x Ovis aries</name>
    <dbReference type="NCBI Taxonomy" id="2918886"/>
    <lineage>
        <taxon>Eukaryota</taxon>
        <taxon>Metazoa</taxon>
        <taxon>Chordata</taxon>
        <taxon>Craniata</taxon>
        <taxon>Vertebrata</taxon>
        <taxon>Euteleostomi</taxon>
        <taxon>Mammalia</taxon>
        <taxon>Eutheria</taxon>
        <taxon>Laurasiatheria</taxon>
        <taxon>Artiodactyla</taxon>
        <taxon>Ruminantia</taxon>
        <taxon>Pecora</taxon>
        <taxon>Bovidae</taxon>
        <taxon>Caprinae</taxon>
        <taxon>Ovis</taxon>
    </lineage>
</organism>
<feature type="non-terminal residue" evidence="1">
    <location>
        <position position="1"/>
    </location>
</feature>
<evidence type="ECO:0000313" key="2">
    <source>
        <dbReference type="Proteomes" id="UP001057279"/>
    </source>
</evidence>
<protein>
    <submittedName>
        <fullName evidence="1">Uncharacterized protein</fullName>
    </submittedName>
</protein>
<dbReference type="Proteomes" id="UP001057279">
    <property type="component" value="Linkage Group LG10"/>
</dbReference>
<name>A0ACB9UVJ8_9CETA</name>
<evidence type="ECO:0000313" key="1">
    <source>
        <dbReference type="EMBL" id="KAI4581533.1"/>
    </source>
</evidence>
<accession>A0ACB9UVJ8</accession>